<proteinExistence type="inferred from homology"/>
<reference evidence="17" key="1">
    <citation type="journal article" date="2019" name="Int. J. Syst. Evol. Microbiol.">
        <title>The Global Catalogue of Microorganisms (GCM) 10K type strain sequencing project: providing services to taxonomists for standard genome sequencing and annotation.</title>
        <authorList>
            <consortium name="The Broad Institute Genomics Platform"/>
            <consortium name="The Broad Institute Genome Sequencing Center for Infectious Disease"/>
            <person name="Wu L."/>
            <person name="Ma J."/>
        </authorList>
    </citation>
    <scope>NUCLEOTIDE SEQUENCE [LARGE SCALE GENOMIC DNA]</scope>
    <source>
        <strain evidence="17">CCUG 56042</strain>
    </source>
</reference>
<evidence type="ECO:0000256" key="3">
    <source>
        <dbReference type="ARBA" id="ARBA00012014"/>
    </source>
</evidence>
<evidence type="ECO:0000256" key="7">
    <source>
        <dbReference type="ARBA" id="ARBA00022692"/>
    </source>
</evidence>
<evidence type="ECO:0000259" key="15">
    <source>
        <dbReference type="Pfam" id="PF09924"/>
    </source>
</evidence>
<protein>
    <recommendedName>
        <fullName evidence="4">Phosphatidylglycerol lysyltransferase</fullName>
        <ecNumber evidence="3">2.3.2.3</ecNumber>
    </recommendedName>
    <alternativeName>
        <fullName evidence="12">Lysylphosphatidylglycerol synthase</fullName>
    </alternativeName>
</protein>
<feature type="transmembrane region" description="Helical" evidence="14">
    <location>
        <begin position="389"/>
        <end position="410"/>
    </location>
</feature>
<evidence type="ECO:0000256" key="9">
    <source>
        <dbReference type="ARBA" id="ARBA00023098"/>
    </source>
</evidence>
<dbReference type="PANTHER" id="PTHR34697">
    <property type="entry name" value="PHOSPHATIDYLGLYCEROL LYSYLTRANSFERASE"/>
    <property type="match status" value="1"/>
</dbReference>
<feature type="transmembrane region" description="Helical" evidence="14">
    <location>
        <begin position="28"/>
        <end position="49"/>
    </location>
</feature>
<keyword evidence="7 14" id="KW-0812">Transmembrane</keyword>
<evidence type="ECO:0000313" key="16">
    <source>
        <dbReference type="EMBL" id="MFC5431420.1"/>
    </source>
</evidence>
<dbReference type="InterPro" id="IPR051211">
    <property type="entry name" value="PG_lysyltransferase"/>
</dbReference>
<name>A0ABW0JEW0_9BURK</name>
<sequence length="872" mass="93567">MPHSQSSRLMRVAAALKRRAEALHLQRFVAPAFALGIGALLLVVFQHLSQSVDYRSVIRHLWNLTPSEWMGAVGATALSFVALVGRDAVGLRYLGARVPRGALWVGAIAGSALGNVTGFGALTGGAVRCRVYGGSGVNAAQIGRMTVFTSATLAFALTLMTALGMAGAAGTLSGMLHLAPEKLRWIGGALLAFGAALIVACPTKSREIEPFGRAWLRFAVPARRDLVAQLLLAALDVVGAGLALWSVMPHAQVALIDFLTVYSAAMLLGLIGHTPGGIGVFEAAMVFALGSAVPGSQVLAALLAYRAIYFGAPLILSAALLAAFEGRALARPLGVRLADVGVRGASGVSQLAPLFLAVVTFVTGGMLVISGATPAFTHRIALLQTVLPLWVLESSQLLGSLFGVLLLFVARGLLRRLDAAWWLALMIAVTNFVLSLAKGLAFVEAGMLCVLIVLLFATRHRFNRRSSLFAEPFTTGWLTSVGCVIALAVWVLLFAFRDVQYSHNLWWQFAFDGRAPRALRATLGASMFAAALAARQLLRPAAGRFVMPASEDLAEAARIVRAQERSDAGLALMGDKSFLFTAGRNAFLMYAKRGRTWAALHDPVGPREEWPALVREFVALAHAHGGRAAFYQVRADALPLYLDAGLTLMKLGEEARVMLGEFDLKGSQRAHLRYALKRGERDGFTIEHIDGAQMDAHLPTLRAISDAWLDSRDAREKSFSVAAFDDDYLAAQSALLVRQHGEPLAFVTFMTTDLNTEATVGVMRHLPDASSYTMEYLFTQLALHLKAAGYETLSLGMAPLSGMGATPLASPWHRLAGLIWRFGGRFYNFRGLRGFKNKFSPRWEPRYLAASGSISVFITLADLSLLAGGSRS</sequence>
<dbReference type="Pfam" id="PF09924">
    <property type="entry name" value="LPG_synthase_C"/>
    <property type="match status" value="1"/>
</dbReference>
<evidence type="ECO:0000256" key="6">
    <source>
        <dbReference type="ARBA" id="ARBA00022679"/>
    </source>
</evidence>
<keyword evidence="17" id="KW-1185">Reference proteome</keyword>
<dbReference type="RefSeq" id="WP_377714629.1">
    <property type="nucleotide sequence ID" value="NZ_JBHSMP010000036.1"/>
</dbReference>
<gene>
    <name evidence="16" type="primary">mprF</name>
    <name evidence="16" type="ORF">ACFPTO_21825</name>
</gene>
<dbReference type="InterPro" id="IPR022791">
    <property type="entry name" value="L-PG_synthase/AglD"/>
</dbReference>
<feature type="transmembrane region" description="Helical" evidence="14">
    <location>
        <begin position="153"/>
        <end position="179"/>
    </location>
</feature>
<dbReference type="NCBIfam" id="NF033480">
    <property type="entry name" value="bifunc_MprF"/>
    <property type="match status" value="1"/>
</dbReference>
<evidence type="ECO:0000256" key="4">
    <source>
        <dbReference type="ARBA" id="ARBA00021546"/>
    </source>
</evidence>
<keyword evidence="6" id="KW-0808">Transferase</keyword>
<feature type="transmembrane region" description="Helical" evidence="14">
    <location>
        <begin position="517"/>
        <end position="538"/>
    </location>
</feature>
<organism evidence="16 17">
    <name type="scientific">Paraburkholderia denitrificans</name>
    <dbReference type="NCBI Taxonomy" id="694025"/>
    <lineage>
        <taxon>Bacteria</taxon>
        <taxon>Pseudomonadati</taxon>
        <taxon>Pseudomonadota</taxon>
        <taxon>Betaproteobacteria</taxon>
        <taxon>Burkholderiales</taxon>
        <taxon>Burkholderiaceae</taxon>
        <taxon>Paraburkholderia</taxon>
    </lineage>
</organism>
<evidence type="ECO:0000256" key="14">
    <source>
        <dbReference type="SAM" id="Phobius"/>
    </source>
</evidence>
<feature type="transmembrane region" description="Helical" evidence="14">
    <location>
        <begin position="417"/>
        <end position="434"/>
    </location>
</feature>
<keyword evidence="10 14" id="KW-0472">Membrane</keyword>
<keyword evidence="9" id="KW-0443">Lipid metabolism</keyword>
<feature type="domain" description="Phosphatidylglycerol lysyltransferase C-terminal" evidence="15">
    <location>
        <begin position="561"/>
        <end position="849"/>
    </location>
</feature>
<keyword evidence="5" id="KW-1003">Cell membrane</keyword>
<feature type="transmembrane region" description="Helical" evidence="14">
    <location>
        <begin position="440"/>
        <end position="457"/>
    </location>
</feature>
<feature type="transmembrane region" description="Helical" evidence="14">
    <location>
        <begin position="477"/>
        <end position="497"/>
    </location>
</feature>
<dbReference type="PANTHER" id="PTHR34697:SF2">
    <property type="entry name" value="PHOSPHATIDYLGLYCEROL LYSYLTRANSFERASE"/>
    <property type="match status" value="1"/>
</dbReference>
<comment type="caution">
    <text evidence="16">The sequence shown here is derived from an EMBL/GenBank/DDBJ whole genome shotgun (WGS) entry which is preliminary data.</text>
</comment>
<dbReference type="Pfam" id="PF03706">
    <property type="entry name" value="LPG_synthase_TM"/>
    <property type="match status" value="1"/>
</dbReference>
<evidence type="ECO:0000256" key="12">
    <source>
        <dbReference type="ARBA" id="ARBA00031899"/>
    </source>
</evidence>
<evidence type="ECO:0000256" key="10">
    <source>
        <dbReference type="ARBA" id="ARBA00023136"/>
    </source>
</evidence>
<evidence type="ECO:0000256" key="1">
    <source>
        <dbReference type="ARBA" id="ARBA00004651"/>
    </source>
</evidence>
<dbReference type="Proteomes" id="UP001596103">
    <property type="component" value="Unassembled WGS sequence"/>
</dbReference>
<evidence type="ECO:0000256" key="2">
    <source>
        <dbReference type="ARBA" id="ARBA00008627"/>
    </source>
</evidence>
<feature type="transmembrane region" description="Helical" evidence="14">
    <location>
        <begin position="185"/>
        <end position="205"/>
    </location>
</feature>
<evidence type="ECO:0000256" key="5">
    <source>
        <dbReference type="ARBA" id="ARBA00022475"/>
    </source>
</evidence>
<comment type="similarity">
    <text evidence="2">Belongs to the LPG synthase family.</text>
</comment>
<evidence type="ECO:0000256" key="11">
    <source>
        <dbReference type="ARBA" id="ARBA00023251"/>
    </source>
</evidence>
<keyword evidence="8 14" id="KW-1133">Transmembrane helix</keyword>
<dbReference type="SUPFAM" id="SSF55729">
    <property type="entry name" value="Acyl-CoA N-acyltransferases (Nat)"/>
    <property type="match status" value="1"/>
</dbReference>
<evidence type="ECO:0000313" key="17">
    <source>
        <dbReference type="Proteomes" id="UP001596103"/>
    </source>
</evidence>
<comment type="subcellular location">
    <subcellularLocation>
        <location evidence="1">Cell membrane</location>
        <topology evidence="1">Multi-pass membrane protein</topology>
    </subcellularLocation>
</comment>
<dbReference type="InterPro" id="IPR024320">
    <property type="entry name" value="LPG_synthase_C"/>
</dbReference>
<feature type="transmembrane region" description="Helical" evidence="14">
    <location>
        <begin position="310"/>
        <end position="330"/>
    </location>
</feature>
<keyword evidence="11" id="KW-0046">Antibiotic resistance</keyword>
<evidence type="ECO:0000256" key="8">
    <source>
        <dbReference type="ARBA" id="ARBA00022989"/>
    </source>
</evidence>
<feature type="transmembrane region" description="Helical" evidence="14">
    <location>
        <begin position="351"/>
        <end position="369"/>
    </location>
</feature>
<feature type="transmembrane region" description="Helical" evidence="14">
    <location>
        <begin position="69"/>
        <end position="89"/>
    </location>
</feature>
<comment type="catalytic activity">
    <reaction evidence="13">
        <text>L-lysyl-tRNA(Lys) + a 1,2-diacyl-sn-glycero-3-phospho-(1'-sn-glycerol) = a 1,2-diacyl-sn-glycero-3-phospho-1'-(3'-O-L-lysyl)-sn-glycerol + tRNA(Lys)</text>
        <dbReference type="Rhea" id="RHEA:10668"/>
        <dbReference type="Rhea" id="RHEA-COMP:9696"/>
        <dbReference type="Rhea" id="RHEA-COMP:9697"/>
        <dbReference type="ChEBI" id="CHEBI:64716"/>
        <dbReference type="ChEBI" id="CHEBI:75792"/>
        <dbReference type="ChEBI" id="CHEBI:78442"/>
        <dbReference type="ChEBI" id="CHEBI:78529"/>
        <dbReference type="EC" id="2.3.2.3"/>
    </reaction>
</comment>
<dbReference type="EMBL" id="JBHSMP010000036">
    <property type="protein sequence ID" value="MFC5431420.1"/>
    <property type="molecule type" value="Genomic_DNA"/>
</dbReference>
<dbReference type="EC" id="2.3.2.3" evidence="3"/>
<evidence type="ECO:0000256" key="13">
    <source>
        <dbReference type="ARBA" id="ARBA00047540"/>
    </source>
</evidence>
<accession>A0ABW0JEW0</accession>
<feature type="transmembrane region" description="Helical" evidence="14">
    <location>
        <begin position="226"/>
        <end position="247"/>
    </location>
</feature>
<dbReference type="InterPro" id="IPR016181">
    <property type="entry name" value="Acyl_CoA_acyltransferase"/>
</dbReference>